<organism evidence="1 2">
    <name type="scientific">Rhizopus delemar (strain RA 99-880 / ATCC MYA-4621 / FGSC 9543 / NRRL 43880)</name>
    <name type="common">Mucormycosis agent</name>
    <name type="synonym">Rhizopus arrhizus var. delemar</name>
    <dbReference type="NCBI Taxonomy" id="246409"/>
    <lineage>
        <taxon>Eukaryota</taxon>
        <taxon>Fungi</taxon>
        <taxon>Fungi incertae sedis</taxon>
        <taxon>Mucoromycota</taxon>
        <taxon>Mucoromycotina</taxon>
        <taxon>Mucoromycetes</taxon>
        <taxon>Mucorales</taxon>
        <taxon>Mucorineae</taxon>
        <taxon>Rhizopodaceae</taxon>
        <taxon>Rhizopus</taxon>
    </lineage>
</organism>
<evidence type="ECO:0000313" key="2">
    <source>
        <dbReference type="Proteomes" id="UP000009138"/>
    </source>
</evidence>
<proteinExistence type="predicted"/>
<dbReference type="EMBL" id="CH476744">
    <property type="protein sequence ID" value="EIE89595.1"/>
    <property type="molecule type" value="Genomic_DNA"/>
</dbReference>
<gene>
    <name evidence="1" type="ORF">RO3G_14306</name>
</gene>
<dbReference type="AlphaFoldDB" id="I1CMB5"/>
<keyword evidence="2" id="KW-1185">Reference proteome</keyword>
<dbReference type="Proteomes" id="UP000009138">
    <property type="component" value="Unassembled WGS sequence"/>
</dbReference>
<accession>I1CMB5</accession>
<name>I1CMB5_RHIO9</name>
<dbReference type="VEuPathDB" id="FungiDB:RO3G_14306"/>
<sequence>MPRGRAWSSRGKPAIVETISTKAISRTVLGAVSCFGSVNVAMREPGNV</sequence>
<evidence type="ECO:0000313" key="1">
    <source>
        <dbReference type="EMBL" id="EIE89595.1"/>
    </source>
</evidence>
<dbReference type="InParanoid" id="I1CMB5"/>
<dbReference type="GeneID" id="93621271"/>
<reference evidence="1 2" key="1">
    <citation type="journal article" date="2009" name="PLoS Genet.">
        <title>Genomic analysis of the basal lineage fungus Rhizopus oryzae reveals a whole-genome duplication.</title>
        <authorList>
            <person name="Ma L.-J."/>
            <person name="Ibrahim A.S."/>
            <person name="Skory C."/>
            <person name="Grabherr M.G."/>
            <person name="Burger G."/>
            <person name="Butler M."/>
            <person name="Elias M."/>
            <person name="Idnurm A."/>
            <person name="Lang B.F."/>
            <person name="Sone T."/>
            <person name="Abe A."/>
            <person name="Calvo S.E."/>
            <person name="Corrochano L.M."/>
            <person name="Engels R."/>
            <person name="Fu J."/>
            <person name="Hansberg W."/>
            <person name="Kim J.-M."/>
            <person name="Kodira C.D."/>
            <person name="Koehrsen M.J."/>
            <person name="Liu B."/>
            <person name="Miranda-Saavedra D."/>
            <person name="O'Leary S."/>
            <person name="Ortiz-Castellanos L."/>
            <person name="Poulter R."/>
            <person name="Rodriguez-Romero J."/>
            <person name="Ruiz-Herrera J."/>
            <person name="Shen Y.-Q."/>
            <person name="Zeng Q."/>
            <person name="Galagan J."/>
            <person name="Birren B.W."/>
            <person name="Cuomo C.A."/>
            <person name="Wickes B.L."/>
        </authorList>
    </citation>
    <scope>NUCLEOTIDE SEQUENCE [LARGE SCALE GENOMIC DNA]</scope>
    <source>
        <strain evidence="2">RA 99-880 / ATCC MYA-4621 / FGSC 9543 / NRRL 43880</strain>
    </source>
</reference>
<protein>
    <submittedName>
        <fullName evidence="1">Uncharacterized protein</fullName>
    </submittedName>
</protein>
<dbReference type="RefSeq" id="XP_067524991.1">
    <property type="nucleotide sequence ID" value="XM_067668890.1"/>
</dbReference>